<proteinExistence type="predicted"/>
<evidence type="ECO:0000313" key="3">
    <source>
        <dbReference type="Proteomes" id="UP000007266"/>
    </source>
</evidence>
<keyword evidence="1" id="KW-0472">Membrane</keyword>
<evidence type="ECO:0000313" key="2">
    <source>
        <dbReference type="EMBL" id="KYB29301.1"/>
    </source>
</evidence>
<dbReference type="Proteomes" id="UP000007266">
    <property type="component" value="Linkage group 2"/>
</dbReference>
<dbReference type="InParanoid" id="A0A139WNB4"/>
<organism evidence="2 3">
    <name type="scientific">Tribolium castaneum</name>
    <name type="common">Red flour beetle</name>
    <dbReference type="NCBI Taxonomy" id="7070"/>
    <lineage>
        <taxon>Eukaryota</taxon>
        <taxon>Metazoa</taxon>
        <taxon>Ecdysozoa</taxon>
        <taxon>Arthropoda</taxon>
        <taxon>Hexapoda</taxon>
        <taxon>Insecta</taxon>
        <taxon>Pterygota</taxon>
        <taxon>Neoptera</taxon>
        <taxon>Endopterygota</taxon>
        <taxon>Coleoptera</taxon>
        <taxon>Polyphaga</taxon>
        <taxon>Cucujiformia</taxon>
        <taxon>Tenebrionidae</taxon>
        <taxon>Tenebrionidae incertae sedis</taxon>
        <taxon>Tribolium</taxon>
    </lineage>
</organism>
<sequence>MNFCVVTYLFYYSLFIVFTPVKSHYENGRSHPCKCGELLYRLLNLNPNENIPEAYEEPNEDEDTFIDGPQVAPQMQEIFGKPSKRLGQLILNKLPIILPSRNHGVTKIPGPQKQFCLFITDKSQVLWCPGGLAKIGKFLKGKPLVFGILKVLFDSFIAAPLNFALGLPVFLETTIMLLSSFLSFVFSCLFFLTSSSEAQTFGAFQLTKPLGKTPSISYDLSLPQVPQTEEFSIWNTFQPFKKQITPQGEIWYPEGQVPQQNNGFLSNIYKAIVNFFLSFLPAPIRYFLGWY</sequence>
<gene>
    <name evidence="2" type="primary">AUGUSTUS-3.0.2_32182</name>
    <name evidence="2" type="ORF">TcasGA2_TC032182</name>
</gene>
<accession>A0A139WNB4</accession>
<keyword evidence="1" id="KW-0812">Transmembrane</keyword>
<keyword evidence="1" id="KW-1133">Transmembrane helix</keyword>
<reference evidence="2 3" key="2">
    <citation type="journal article" date="2010" name="Nucleic Acids Res.">
        <title>BeetleBase in 2010: revisions to provide comprehensive genomic information for Tribolium castaneum.</title>
        <authorList>
            <person name="Kim H.S."/>
            <person name="Murphy T."/>
            <person name="Xia J."/>
            <person name="Caragea D."/>
            <person name="Park Y."/>
            <person name="Beeman R.W."/>
            <person name="Lorenzen M.D."/>
            <person name="Butcher S."/>
            <person name="Manak J.R."/>
            <person name="Brown S.J."/>
        </authorList>
    </citation>
    <scope>GENOME REANNOTATION</scope>
    <source>
        <strain evidence="2 3">Georgia GA2</strain>
    </source>
</reference>
<feature type="transmembrane region" description="Helical" evidence="1">
    <location>
        <begin position="169"/>
        <end position="192"/>
    </location>
</feature>
<dbReference type="AlphaFoldDB" id="A0A139WNB4"/>
<name>A0A139WNB4_TRICA</name>
<feature type="transmembrane region" description="Helical" evidence="1">
    <location>
        <begin position="144"/>
        <end position="163"/>
    </location>
</feature>
<protein>
    <submittedName>
        <fullName evidence="2">Uncharacterized protein</fullName>
    </submittedName>
</protein>
<evidence type="ECO:0000256" key="1">
    <source>
        <dbReference type="SAM" id="Phobius"/>
    </source>
</evidence>
<keyword evidence="3" id="KW-1185">Reference proteome</keyword>
<reference evidence="2 3" key="1">
    <citation type="journal article" date="2008" name="Nature">
        <title>The genome of the model beetle and pest Tribolium castaneum.</title>
        <authorList>
            <consortium name="Tribolium Genome Sequencing Consortium"/>
            <person name="Richards S."/>
            <person name="Gibbs R.A."/>
            <person name="Weinstock G.M."/>
            <person name="Brown S.J."/>
            <person name="Denell R."/>
            <person name="Beeman R.W."/>
            <person name="Gibbs R."/>
            <person name="Beeman R.W."/>
            <person name="Brown S.J."/>
            <person name="Bucher G."/>
            <person name="Friedrich M."/>
            <person name="Grimmelikhuijzen C.J."/>
            <person name="Klingler M."/>
            <person name="Lorenzen M."/>
            <person name="Richards S."/>
            <person name="Roth S."/>
            <person name="Schroder R."/>
            <person name="Tautz D."/>
            <person name="Zdobnov E.M."/>
            <person name="Muzny D."/>
            <person name="Gibbs R.A."/>
            <person name="Weinstock G.M."/>
            <person name="Attaway T."/>
            <person name="Bell S."/>
            <person name="Buhay C.J."/>
            <person name="Chandrabose M.N."/>
            <person name="Chavez D."/>
            <person name="Clerk-Blankenburg K.P."/>
            <person name="Cree A."/>
            <person name="Dao M."/>
            <person name="Davis C."/>
            <person name="Chacko J."/>
            <person name="Dinh H."/>
            <person name="Dugan-Rocha S."/>
            <person name="Fowler G."/>
            <person name="Garner T.T."/>
            <person name="Garnes J."/>
            <person name="Gnirke A."/>
            <person name="Hawes A."/>
            <person name="Hernandez J."/>
            <person name="Hines S."/>
            <person name="Holder M."/>
            <person name="Hume J."/>
            <person name="Jhangiani S.N."/>
            <person name="Joshi V."/>
            <person name="Khan Z.M."/>
            <person name="Jackson L."/>
            <person name="Kovar C."/>
            <person name="Kowis A."/>
            <person name="Lee S."/>
            <person name="Lewis L.R."/>
            <person name="Margolis J."/>
            <person name="Morgan M."/>
            <person name="Nazareth L.V."/>
            <person name="Nguyen N."/>
            <person name="Okwuonu G."/>
            <person name="Parker D."/>
            <person name="Richards S."/>
            <person name="Ruiz S.J."/>
            <person name="Santibanez J."/>
            <person name="Savard J."/>
            <person name="Scherer S.E."/>
            <person name="Schneider B."/>
            <person name="Sodergren E."/>
            <person name="Tautz D."/>
            <person name="Vattahil S."/>
            <person name="Villasana D."/>
            <person name="White C.S."/>
            <person name="Wright R."/>
            <person name="Park Y."/>
            <person name="Beeman R.W."/>
            <person name="Lord J."/>
            <person name="Oppert B."/>
            <person name="Lorenzen M."/>
            <person name="Brown S."/>
            <person name="Wang L."/>
            <person name="Savard J."/>
            <person name="Tautz D."/>
            <person name="Richards S."/>
            <person name="Weinstock G."/>
            <person name="Gibbs R.A."/>
            <person name="Liu Y."/>
            <person name="Worley K."/>
            <person name="Weinstock G."/>
            <person name="Elsik C.G."/>
            <person name="Reese J.T."/>
            <person name="Elhaik E."/>
            <person name="Landan G."/>
            <person name="Graur D."/>
            <person name="Arensburger P."/>
            <person name="Atkinson P."/>
            <person name="Beeman R.W."/>
            <person name="Beidler J."/>
            <person name="Brown S.J."/>
            <person name="Demuth J.P."/>
            <person name="Drury D.W."/>
            <person name="Du Y.Z."/>
            <person name="Fujiwara H."/>
            <person name="Lorenzen M."/>
            <person name="Maselli V."/>
            <person name="Osanai M."/>
            <person name="Park Y."/>
            <person name="Robertson H.M."/>
            <person name="Tu Z."/>
            <person name="Wang J.J."/>
            <person name="Wang S."/>
            <person name="Richards S."/>
            <person name="Song H."/>
            <person name="Zhang L."/>
            <person name="Sodergren E."/>
            <person name="Werner D."/>
            <person name="Stanke M."/>
            <person name="Morgenstern B."/>
            <person name="Solovyev V."/>
            <person name="Kosarev P."/>
            <person name="Brown G."/>
            <person name="Chen H.C."/>
            <person name="Ermolaeva O."/>
            <person name="Hlavina W."/>
            <person name="Kapustin Y."/>
            <person name="Kiryutin B."/>
            <person name="Kitts P."/>
            <person name="Maglott D."/>
            <person name="Pruitt K."/>
            <person name="Sapojnikov V."/>
            <person name="Souvorov A."/>
            <person name="Mackey A.J."/>
            <person name="Waterhouse R.M."/>
            <person name="Wyder S."/>
            <person name="Zdobnov E.M."/>
            <person name="Zdobnov E.M."/>
            <person name="Wyder S."/>
            <person name="Kriventseva E.V."/>
            <person name="Kadowaki T."/>
            <person name="Bork P."/>
            <person name="Aranda M."/>
            <person name="Bao R."/>
            <person name="Beermann A."/>
            <person name="Berns N."/>
            <person name="Bolognesi R."/>
            <person name="Bonneton F."/>
            <person name="Bopp D."/>
            <person name="Brown S.J."/>
            <person name="Bucher G."/>
            <person name="Butts T."/>
            <person name="Chaumot A."/>
            <person name="Denell R.E."/>
            <person name="Ferrier D.E."/>
            <person name="Friedrich M."/>
            <person name="Gordon C.M."/>
            <person name="Jindra M."/>
            <person name="Klingler M."/>
            <person name="Lan Q."/>
            <person name="Lattorff H.M."/>
            <person name="Laudet V."/>
            <person name="von Levetsow C."/>
            <person name="Liu Z."/>
            <person name="Lutz R."/>
            <person name="Lynch J.A."/>
            <person name="da Fonseca R.N."/>
            <person name="Posnien N."/>
            <person name="Reuter R."/>
            <person name="Roth S."/>
            <person name="Savard J."/>
            <person name="Schinko J.B."/>
            <person name="Schmitt C."/>
            <person name="Schoppmeier M."/>
            <person name="Schroder R."/>
            <person name="Shippy T.D."/>
            <person name="Simonnet F."/>
            <person name="Marques-Souza H."/>
            <person name="Tautz D."/>
            <person name="Tomoyasu Y."/>
            <person name="Trauner J."/>
            <person name="Van der Zee M."/>
            <person name="Vervoort M."/>
            <person name="Wittkopp N."/>
            <person name="Wimmer E.A."/>
            <person name="Yang X."/>
            <person name="Jones A.K."/>
            <person name="Sattelle D.B."/>
            <person name="Ebert P.R."/>
            <person name="Nelson D."/>
            <person name="Scott J.G."/>
            <person name="Beeman R.W."/>
            <person name="Muthukrishnan S."/>
            <person name="Kramer K.J."/>
            <person name="Arakane Y."/>
            <person name="Beeman R.W."/>
            <person name="Zhu Q."/>
            <person name="Hogenkamp D."/>
            <person name="Dixit R."/>
            <person name="Oppert B."/>
            <person name="Jiang H."/>
            <person name="Zou Z."/>
            <person name="Marshall J."/>
            <person name="Elpidina E."/>
            <person name="Vinokurov K."/>
            <person name="Oppert C."/>
            <person name="Zou Z."/>
            <person name="Evans J."/>
            <person name="Lu Z."/>
            <person name="Zhao P."/>
            <person name="Sumathipala N."/>
            <person name="Altincicek B."/>
            <person name="Vilcinskas A."/>
            <person name="Williams M."/>
            <person name="Hultmark D."/>
            <person name="Hetru C."/>
            <person name="Jiang H."/>
            <person name="Grimmelikhuijzen C.J."/>
            <person name="Hauser F."/>
            <person name="Cazzamali G."/>
            <person name="Williamson M."/>
            <person name="Park Y."/>
            <person name="Li B."/>
            <person name="Tanaka Y."/>
            <person name="Predel R."/>
            <person name="Neupert S."/>
            <person name="Schachtner J."/>
            <person name="Verleyen P."/>
            <person name="Raible F."/>
            <person name="Bork P."/>
            <person name="Friedrich M."/>
            <person name="Walden K.K."/>
            <person name="Robertson H.M."/>
            <person name="Angeli S."/>
            <person name="Foret S."/>
            <person name="Bucher G."/>
            <person name="Schuetz S."/>
            <person name="Maleszka R."/>
            <person name="Wimmer E.A."/>
            <person name="Beeman R.W."/>
            <person name="Lorenzen M."/>
            <person name="Tomoyasu Y."/>
            <person name="Miller S.C."/>
            <person name="Grossmann D."/>
            <person name="Bucher G."/>
        </authorList>
    </citation>
    <scope>NUCLEOTIDE SEQUENCE [LARGE SCALE GENOMIC DNA]</scope>
    <source>
        <strain evidence="2 3">Georgia GA2</strain>
    </source>
</reference>
<dbReference type="EMBL" id="KQ971312">
    <property type="protein sequence ID" value="KYB29301.1"/>
    <property type="molecule type" value="Genomic_DNA"/>
</dbReference>